<keyword evidence="2 5" id="KW-0812">Transmembrane</keyword>
<dbReference type="GO" id="GO:0009403">
    <property type="term" value="P:toxin biosynthetic process"/>
    <property type="evidence" value="ECO:0007669"/>
    <property type="project" value="InterPro"/>
</dbReference>
<dbReference type="PANTHER" id="PTHR36926:SF1">
    <property type="entry name" value="COLICIN V PRODUCTION PROTEIN"/>
    <property type="match status" value="1"/>
</dbReference>
<sequence>MAAVDIFLLLLLLASLLIGAWRGLVYEVLSLAAWVAAFILAQWWADEAAAWLPLAELDPPLPFAIGFALVFIATVFVGGLLAWLIKKGVEQVGLRPIDRTLGAAFGLLRGLVILLAFTLLLHLTPLHQHPEWQQSVGAAGLYDGLAALEGLMPAWLAAHFP</sequence>
<organism evidence="6 7">
    <name type="scientific">Serpentinimonas raichei</name>
    <dbReference type="NCBI Taxonomy" id="1458425"/>
    <lineage>
        <taxon>Bacteria</taxon>
        <taxon>Pseudomonadati</taxon>
        <taxon>Pseudomonadota</taxon>
        <taxon>Betaproteobacteria</taxon>
        <taxon>Burkholderiales</taxon>
        <taxon>Comamonadaceae</taxon>
        <taxon>Serpentinimonas</taxon>
    </lineage>
</organism>
<dbReference type="KEGG" id="cbaa:SRAA_1482"/>
<protein>
    <submittedName>
        <fullName evidence="6">Uncharacterized membrane protein, required for colicin V production</fullName>
    </submittedName>
</protein>
<keyword evidence="3 5" id="KW-1133">Transmembrane helix</keyword>
<dbReference type="PANTHER" id="PTHR36926">
    <property type="entry name" value="COLICIN V PRODUCTION PROTEIN"/>
    <property type="match status" value="1"/>
</dbReference>
<feature type="transmembrane region" description="Helical" evidence="5">
    <location>
        <begin position="106"/>
        <end position="124"/>
    </location>
</feature>
<evidence type="ECO:0000256" key="4">
    <source>
        <dbReference type="ARBA" id="ARBA00023136"/>
    </source>
</evidence>
<feature type="transmembrane region" description="Helical" evidence="5">
    <location>
        <begin position="65"/>
        <end position="85"/>
    </location>
</feature>
<gene>
    <name evidence="6" type="ORF">SRAA_1482</name>
</gene>
<evidence type="ECO:0000256" key="3">
    <source>
        <dbReference type="ARBA" id="ARBA00022989"/>
    </source>
</evidence>
<accession>A0A060NHI6</accession>
<feature type="transmembrane region" description="Helical" evidence="5">
    <location>
        <begin position="6"/>
        <end position="21"/>
    </location>
</feature>
<dbReference type="GO" id="GO:0016020">
    <property type="term" value="C:membrane"/>
    <property type="evidence" value="ECO:0007669"/>
    <property type="project" value="UniProtKB-SubCell"/>
</dbReference>
<feature type="transmembrane region" description="Helical" evidence="5">
    <location>
        <begin position="28"/>
        <end position="45"/>
    </location>
</feature>
<evidence type="ECO:0000256" key="1">
    <source>
        <dbReference type="ARBA" id="ARBA00004141"/>
    </source>
</evidence>
<reference evidence="6 7" key="1">
    <citation type="journal article" date="2014" name="Nat. Commun.">
        <title>Physiological and genomic features of highly alkaliphilic hydrogen-utilizing Betaproteobacteria from a continental serpentinizing site.</title>
        <authorList>
            <person name="Suzuki S."/>
            <person name="Kuenen J.G."/>
            <person name="Schipper K."/>
            <person name="van der Velde S."/>
            <person name="Ishii S."/>
            <person name="Wu A."/>
            <person name="Sorokin D.Y."/>
            <person name="Tenney A."/>
            <person name="Meng X.Y."/>
            <person name="Morrill P.L."/>
            <person name="Kamagata Y."/>
            <person name="Muyzer G."/>
            <person name="Nealson K.H."/>
        </authorList>
    </citation>
    <scope>NUCLEOTIDE SEQUENCE [LARGE SCALE GENOMIC DNA]</scope>
    <source>
        <strain evidence="6 7">A1</strain>
    </source>
</reference>
<evidence type="ECO:0000256" key="5">
    <source>
        <dbReference type="SAM" id="Phobius"/>
    </source>
</evidence>
<dbReference type="Pfam" id="PF02674">
    <property type="entry name" value="Colicin_V"/>
    <property type="match status" value="1"/>
</dbReference>
<dbReference type="STRING" id="1458425.SRAA_1482"/>
<dbReference type="InterPro" id="IPR003825">
    <property type="entry name" value="Colicin-V_CvpA"/>
</dbReference>
<dbReference type="InterPro" id="IPR052719">
    <property type="entry name" value="CvpA-like"/>
</dbReference>
<dbReference type="Proteomes" id="UP000067461">
    <property type="component" value="Chromosome"/>
</dbReference>
<keyword evidence="4 5" id="KW-0472">Membrane</keyword>
<evidence type="ECO:0000256" key="2">
    <source>
        <dbReference type="ARBA" id="ARBA00022692"/>
    </source>
</evidence>
<dbReference type="AlphaFoldDB" id="A0A060NHI6"/>
<dbReference type="EMBL" id="AP014568">
    <property type="protein sequence ID" value="BAO81336.1"/>
    <property type="molecule type" value="Genomic_DNA"/>
</dbReference>
<proteinExistence type="predicted"/>
<dbReference type="HOGENOM" id="CLU_092720_2_3_4"/>
<dbReference type="RefSeq" id="WP_045531815.1">
    <property type="nucleotide sequence ID" value="NZ_AP014568.1"/>
</dbReference>
<dbReference type="OrthoDB" id="9810601at2"/>
<name>A0A060NHI6_9BURK</name>
<comment type="subcellular location">
    <subcellularLocation>
        <location evidence="1">Membrane</location>
        <topology evidence="1">Multi-pass membrane protein</topology>
    </subcellularLocation>
</comment>
<evidence type="ECO:0000313" key="6">
    <source>
        <dbReference type="EMBL" id="BAO81336.1"/>
    </source>
</evidence>
<keyword evidence="7" id="KW-1185">Reference proteome</keyword>
<evidence type="ECO:0000313" key="7">
    <source>
        <dbReference type="Proteomes" id="UP000067461"/>
    </source>
</evidence>